<dbReference type="EMBL" id="CP119391">
    <property type="protein sequence ID" value="WNK20118.1"/>
    <property type="molecule type" value="Genomic_DNA"/>
</dbReference>
<dbReference type="Gene3D" id="3.40.630.30">
    <property type="match status" value="1"/>
</dbReference>
<dbReference type="GO" id="GO:0016746">
    <property type="term" value="F:acyltransferase activity"/>
    <property type="evidence" value="ECO:0007669"/>
    <property type="project" value="UniProtKB-KW"/>
</dbReference>
<dbReference type="SUPFAM" id="SSF55729">
    <property type="entry name" value="Acyl-CoA N-acyltransferases (Nat)"/>
    <property type="match status" value="1"/>
</dbReference>
<gene>
    <name evidence="2" type="primary">pseH</name>
    <name evidence="2" type="ORF">P1P91_15110</name>
</gene>
<evidence type="ECO:0000313" key="3">
    <source>
        <dbReference type="Proteomes" id="UP001301869"/>
    </source>
</evidence>
<proteinExistence type="predicted"/>
<protein>
    <submittedName>
        <fullName evidence="2">UDP-4-amino-4, 6-dideoxy-N-acetyl-beta-L-altrosamine N-acetyltransferase</fullName>
        <ecNumber evidence="2">2.3.1.202</ecNumber>
    </submittedName>
</protein>
<sequence>MTDNSVRLRPLREAELERIRIWRNHPEVRRFMYTQHEISADEHRNWFQRANDDAARHLLIAERRYADTASVPFGFVNLHVVDSDASRAIWGFYLAPDASRGSGSALGEVALTYAFTTLRLHKLCGEVLKNNAPSLRFHQRLGFQQEGVLRDHYFDGKYFQSVICFGLLQHEWQSQSGECI</sequence>
<dbReference type="PANTHER" id="PTHR43415:SF3">
    <property type="entry name" value="GNAT-FAMILY ACETYLTRANSFERASE"/>
    <property type="match status" value="1"/>
</dbReference>
<organism evidence="2 3">
    <name type="scientific">Halomonas piscis</name>
    <dbReference type="NCBI Taxonomy" id="3031727"/>
    <lineage>
        <taxon>Bacteria</taxon>
        <taxon>Pseudomonadati</taxon>
        <taxon>Pseudomonadota</taxon>
        <taxon>Gammaproteobacteria</taxon>
        <taxon>Oceanospirillales</taxon>
        <taxon>Halomonadaceae</taxon>
        <taxon>Halomonas</taxon>
    </lineage>
</organism>
<dbReference type="RefSeq" id="WP_311883679.1">
    <property type="nucleotide sequence ID" value="NZ_CP119391.1"/>
</dbReference>
<keyword evidence="3" id="KW-1185">Reference proteome</keyword>
<accession>A0ABY9YZ13</accession>
<dbReference type="NCBIfam" id="TIGR03585">
    <property type="entry name" value="PseH"/>
    <property type="match status" value="1"/>
</dbReference>
<name>A0ABY9YZ13_9GAMM</name>
<evidence type="ECO:0000313" key="2">
    <source>
        <dbReference type="EMBL" id="WNK20118.1"/>
    </source>
</evidence>
<reference evidence="2 3" key="1">
    <citation type="submission" date="2023-03" db="EMBL/GenBank/DDBJ databases">
        <title>Halomonas sp. nov., isolated from Korean tranditional fermented seafood 'Jeotgal'.</title>
        <authorList>
            <person name="Kim B."/>
            <person name="Shin N.-R."/>
        </authorList>
    </citation>
    <scope>NUCLEOTIDE SEQUENCE [LARGE SCALE GENOMIC DNA]</scope>
    <source>
        <strain evidence="2 3">SG2L-4</strain>
    </source>
</reference>
<feature type="domain" description="N-acetyltransferase" evidence="1">
    <location>
        <begin position="6"/>
        <end position="164"/>
    </location>
</feature>
<dbReference type="InterPro" id="IPR000182">
    <property type="entry name" value="GNAT_dom"/>
</dbReference>
<dbReference type="InterPro" id="IPR016181">
    <property type="entry name" value="Acyl_CoA_acyltransferase"/>
</dbReference>
<dbReference type="EC" id="2.3.1.202" evidence="2"/>
<keyword evidence="2" id="KW-0808">Transferase</keyword>
<dbReference type="InterPro" id="IPR020036">
    <property type="entry name" value="PseH"/>
</dbReference>
<dbReference type="PROSITE" id="PS51186">
    <property type="entry name" value="GNAT"/>
    <property type="match status" value="1"/>
</dbReference>
<keyword evidence="2" id="KW-0012">Acyltransferase</keyword>
<evidence type="ECO:0000259" key="1">
    <source>
        <dbReference type="PROSITE" id="PS51186"/>
    </source>
</evidence>
<dbReference type="PANTHER" id="PTHR43415">
    <property type="entry name" value="SPERMIDINE N(1)-ACETYLTRANSFERASE"/>
    <property type="match status" value="1"/>
</dbReference>
<dbReference type="Pfam" id="PF13302">
    <property type="entry name" value="Acetyltransf_3"/>
    <property type="match status" value="1"/>
</dbReference>
<dbReference type="Proteomes" id="UP001301869">
    <property type="component" value="Chromosome"/>
</dbReference>